<dbReference type="AlphaFoldDB" id="A0AA36BSH0"/>
<keyword evidence="1" id="KW-0472">Membrane</keyword>
<dbReference type="EMBL" id="OX597836">
    <property type="protein sequence ID" value="CAI9739229.1"/>
    <property type="molecule type" value="Genomic_DNA"/>
</dbReference>
<keyword evidence="1" id="KW-0812">Transmembrane</keyword>
<evidence type="ECO:0000313" key="2">
    <source>
        <dbReference type="EMBL" id="CAI9739229.1"/>
    </source>
</evidence>
<keyword evidence="1" id="KW-1133">Transmembrane helix</keyword>
<evidence type="ECO:0000256" key="1">
    <source>
        <dbReference type="SAM" id="Phobius"/>
    </source>
</evidence>
<proteinExistence type="predicted"/>
<feature type="transmembrane region" description="Helical" evidence="1">
    <location>
        <begin position="62"/>
        <end position="84"/>
    </location>
</feature>
<organism evidence="2 3">
    <name type="scientific">Octopus vulgaris</name>
    <name type="common">Common octopus</name>
    <dbReference type="NCBI Taxonomy" id="6645"/>
    <lineage>
        <taxon>Eukaryota</taxon>
        <taxon>Metazoa</taxon>
        <taxon>Spiralia</taxon>
        <taxon>Lophotrochozoa</taxon>
        <taxon>Mollusca</taxon>
        <taxon>Cephalopoda</taxon>
        <taxon>Coleoidea</taxon>
        <taxon>Octopodiformes</taxon>
        <taxon>Octopoda</taxon>
        <taxon>Incirrata</taxon>
        <taxon>Octopodidae</taxon>
        <taxon>Octopus</taxon>
    </lineage>
</organism>
<dbReference type="Proteomes" id="UP001162480">
    <property type="component" value="Chromosome 23"/>
</dbReference>
<protein>
    <submittedName>
        <fullName evidence="2">Uncharacterized protein</fullName>
    </submittedName>
</protein>
<keyword evidence="3" id="KW-1185">Reference proteome</keyword>
<sequence>MPYALWSHGLCCDFKSYRVNTFTTRRTKKITIIGNFNKLIVTPGKGYPKPKRVRTYLQVKRIDHIVAAVMTFWLIFCELLILSISDTRACLNTVCIPQNSLTL</sequence>
<accession>A0AA36BSH0</accession>
<reference evidence="2" key="1">
    <citation type="submission" date="2023-08" db="EMBL/GenBank/DDBJ databases">
        <authorList>
            <person name="Alioto T."/>
            <person name="Alioto T."/>
            <person name="Gomez Garrido J."/>
        </authorList>
    </citation>
    <scope>NUCLEOTIDE SEQUENCE</scope>
</reference>
<evidence type="ECO:0000313" key="3">
    <source>
        <dbReference type="Proteomes" id="UP001162480"/>
    </source>
</evidence>
<gene>
    <name evidence="2" type="ORF">OCTVUL_1B027080</name>
</gene>
<name>A0AA36BSH0_OCTVU</name>